<dbReference type="GO" id="GO:0003677">
    <property type="term" value="F:DNA binding"/>
    <property type="evidence" value="ECO:0007669"/>
    <property type="project" value="UniProtKB-KW"/>
</dbReference>
<keyword evidence="9" id="KW-1185">Reference proteome</keyword>
<keyword evidence="2" id="KW-0805">Transcription regulation</keyword>
<evidence type="ECO:0000259" key="7">
    <source>
        <dbReference type="Pfam" id="PF04545"/>
    </source>
</evidence>
<dbReference type="InterPro" id="IPR036388">
    <property type="entry name" value="WH-like_DNA-bd_sf"/>
</dbReference>
<dbReference type="Pfam" id="PF04545">
    <property type="entry name" value="Sigma70_r4"/>
    <property type="match status" value="1"/>
</dbReference>
<dbReference type="InterPro" id="IPR039425">
    <property type="entry name" value="RNA_pol_sigma-70-like"/>
</dbReference>
<sequence length="191" mass="23327">MYLHRMSEAEIQQEYAILERSKRNPRAFGELYERYFDRIFNFIYRQIDDEDVTADLCSQTFLSALRNVNRYEFRGVPFSAWLYRIASNEVNKYYRKKKRDNVFSLEEVRVRELIEQAHEPWDEEVLQKLLVYLKSLPTDMLQVLELRFFEDKDFKEIAFILDITESGAKMRTYRALDRLRKNFNLRIKYDV</sequence>
<dbReference type="EMBL" id="JAHESE010000029">
    <property type="protein sequence ID" value="MBT1711067.1"/>
    <property type="molecule type" value="Genomic_DNA"/>
</dbReference>
<dbReference type="GO" id="GO:0006352">
    <property type="term" value="P:DNA-templated transcription initiation"/>
    <property type="evidence" value="ECO:0007669"/>
    <property type="project" value="InterPro"/>
</dbReference>
<dbReference type="PANTHER" id="PTHR43133:SF51">
    <property type="entry name" value="RNA POLYMERASE SIGMA FACTOR"/>
    <property type="match status" value="1"/>
</dbReference>
<dbReference type="Gene3D" id="1.10.10.10">
    <property type="entry name" value="Winged helix-like DNA-binding domain superfamily/Winged helix DNA-binding domain"/>
    <property type="match status" value="1"/>
</dbReference>
<evidence type="ECO:0000259" key="6">
    <source>
        <dbReference type="Pfam" id="PF04542"/>
    </source>
</evidence>
<evidence type="ECO:0000313" key="9">
    <source>
        <dbReference type="Proteomes" id="UP001319080"/>
    </source>
</evidence>
<dbReference type="GO" id="GO:0016987">
    <property type="term" value="F:sigma factor activity"/>
    <property type="evidence" value="ECO:0007669"/>
    <property type="project" value="UniProtKB-KW"/>
</dbReference>
<keyword evidence="4" id="KW-0238">DNA-binding</keyword>
<dbReference type="CDD" id="cd06171">
    <property type="entry name" value="Sigma70_r4"/>
    <property type="match status" value="1"/>
</dbReference>
<feature type="domain" description="RNA polymerase sigma-70 region 2" evidence="6">
    <location>
        <begin position="31"/>
        <end position="99"/>
    </location>
</feature>
<dbReference type="Gene3D" id="1.10.1740.10">
    <property type="match status" value="1"/>
</dbReference>
<reference evidence="8 9" key="1">
    <citation type="submission" date="2021-05" db="EMBL/GenBank/DDBJ databases">
        <title>A Polyphasic approach of four new species of the genus Ohtaekwangia: Ohtaekwangia histidinii sp. nov., Ohtaekwangia cretensis sp. nov., Ohtaekwangia indiensis sp. nov., Ohtaekwangia reichenbachii sp. nov. from diverse environment.</title>
        <authorList>
            <person name="Octaviana S."/>
        </authorList>
    </citation>
    <scope>NUCLEOTIDE SEQUENCE [LARGE SCALE GENOMIC DNA]</scope>
    <source>
        <strain evidence="8 9">PWU5</strain>
    </source>
</reference>
<dbReference type="InterPro" id="IPR013325">
    <property type="entry name" value="RNA_pol_sigma_r2"/>
</dbReference>
<evidence type="ECO:0000256" key="1">
    <source>
        <dbReference type="ARBA" id="ARBA00010641"/>
    </source>
</evidence>
<dbReference type="SUPFAM" id="SSF88946">
    <property type="entry name" value="Sigma2 domain of RNA polymerase sigma factors"/>
    <property type="match status" value="1"/>
</dbReference>
<dbReference type="InterPro" id="IPR014284">
    <property type="entry name" value="RNA_pol_sigma-70_dom"/>
</dbReference>
<accession>A0AAP2E402</accession>
<evidence type="ECO:0000256" key="3">
    <source>
        <dbReference type="ARBA" id="ARBA00023082"/>
    </source>
</evidence>
<feature type="domain" description="RNA polymerase sigma-70 region 4" evidence="7">
    <location>
        <begin position="133"/>
        <end position="181"/>
    </location>
</feature>
<evidence type="ECO:0000256" key="5">
    <source>
        <dbReference type="ARBA" id="ARBA00023163"/>
    </source>
</evidence>
<dbReference type="AlphaFoldDB" id="A0AAP2E402"/>
<comment type="similarity">
    <text evidence="1">Belongs to the sigma-70 factor family. ECF subfamily.</text>
</comment>
<protein>
    <submittedName>
        <fullName evidence="8">Sigma-70 family RNA polymerase sigma factor</fullName>
    </submittedName>
</protein>
<name>A0AAP2E402_9BACT</name>
<gene>
    <name evidence="8" type="ORF">KK062_22685</name>
</gene>
<dbReference type="SUPFAM" id="SSF88659">
    <property type="entry name" value="Sigma3 and sigma4 domains of RNA polymerase sigma factors"/>
    <property type="match status" value="1"/>
</dbReference>
<dbReference type="Pfam" id="PF04542">
    <property type="entry name" value="Sigma70_r2"/>
    <property type="match status" value="1"/>
</dbReference>
<dbReference type="PANTHER" id="PTHR43133">
    <property type="entry name" value="RNA POLYMERASE ECF-TYPE SIGMA FACTO"/>
    <property type="match status" value="1"/>
</dbReference>
<evidence type="ECO:0000256" key="4">
    <source>
        <dbReference type="ARBA" id="ARBA00023125"/>
    </source>
</evidence>
<comment type="caution">
    <text evidence="8">The sequence shown here is derived from an EMBL/GenBank/DDBJ whole genome shotgun (WGS) entry which is preliminary data.</text>
</comment>
<evidence type="ECO:0000256" key="2">
    <source>
        <dbReference type="ARBA" id="ARBA00023015"/>
    </source>
</evidence>
<dbReference type="InterPro" id="IPR007630">
    <property type="entry name" value="RNA_pol_sigma70_r4"/>
</dbReference>
<proteinExistence type="inferred from homology"/>
<keyword evidence="3" id="KW-0731">Sigma factor</keyword>
<dbReference type="NCBIfam" id="TIGR02937">
    <property type="entry name" value="sigma70-ECF"/>
    <property type="match status" value="1"/>
</dbReference>
<dbReference type="InterPro" id="IPR007627">
    <property type="entry name" value="RNA_pol_sigma70_r2"/>
</dbReference>
<dbReference type="Proteomes" id="UP001319080">
    <property type="component" value="Unassembled WGS sequence"/>
</dbReference>
<evidence type="ECO:0000313" key="8">
    <source>
        <dbReference type="EMBL" id="MBT1711067.1"/>
    </source>
</evidence>
<keyword evidence="5" id="KW-0804">Transcription</keyword>
<dbReference type="InterPro" id="IPR013324">
    <property type="entry name" value="RNA_pol_sigma_r3/r4-like"/>
</dbReference>
<organism evidence="8 9">
    <name type="scientific">Dawidia cretensis</name>
    <dbReference type="NCBI Taxonomy" id="2782350"/>
    <lineage>
        <taxon>Bacteria</taxon>
        <taxon>Pseudomonadati</taxon>
        <taxon>Bacteroidota</taxon>
        <taxon>Cytophagia</taxon>
        <taxon>Cytophagales</taxon>
        <taxon>Chryseotaleaceae</taxon>
        <taxon>Dawidia</taxon>
    </lineage>
</organism>